<protein>
    <recommendedName>
        <fullName evidence="5">Peptidase aspartic putative domain-containing protein</fullName>
    </recommendedName>
</protein>
<feature type="region of interest" description="Disordered" evidence="2">
    <location>
        <begin position="330"/>
        <end position="353"/>
    </location>
</feature>
<feature type="region of interest" description="Disordered" evidence="2">
    <location>
        <begin position="108"/>
        <end position="127"/>
    </location>
</feature>
<dbReference type="InterPro" id="IPR008042">
    <property type="entry name" value="Retrotrans_Pao"/>
</dbReference>
<evidence type="ECO:0000256" key="1">
    <source>
        <dbReference type="SAM" id="Coils"/>
    </source>
</evidence>
<dbReference type="STRING" id="67767.A0A0J7KAC8"/>
<feature type="compositionally biased region" description="Low complexity" evidence="2">
    <location>
        <begin position="109"/>
        <end position="127"/>
    </location>
</feature>
<evidence type="ECO:0000313" key="4">
    <source>
        <dbReference type="Proteomes" id="UP000036403"/>
    </source>
</evidence>
<proteinExistence type="predicted"/>
<dbReference type="GO" id="GO:0071897">
    <property type="term" value="P:DNA biosynthetic process"/>
    <property type="evidence" value="ECO:0007669"/>
    <property type="project" value="UniProtKB-ARBA"/>
</dbReference>
<accession>A0A0J7KAC8</accession>
<dbReference type="PANTHER" id="PTHR47331">
    <property type="entry name" value="PHD-TYPE DOMAIN-CONTAINING PROTEIN"/>
    <property type="match status" value="1"/>
</dbReference>
<dbReference type="InterPro" id="IPR043502">
    <property type="entry name" value="DNA/RNA_pol_sf"/>
</dbReference>
<feature type="compositionally biased region" description="Basic and acidic residues" evidence="2">
    <location>
        <begin position="332"/>
        <end position="346"/>
    </location>
</feature>
<dbReference type="InterPro" id="IPR005312">
    <property type="entry name" value="DUF1759"/>
</dbReference>
<evidence type="ECO:0000313" key="3">
    <source>
        <dbReference type="EMBL" id="KMQ87252.1"/>
    </source>
</evidence>
<feature type="coiled-coil region" evidence="1">
    <location>
        <begin position="37"/>
        <end position="64"/>
    </location>
</feature>
<gene>
    <name evidence="3" type="ORF">RF55_13513</name>
</gene>
<keyword evidence="4" id="KW-1185">Reference proteome</keyword>
<dbReference type="Pfam" id="PF05380">
    <property type="entry name" value="Peptidase_A17"/>
    <property type="match status" value="1"/>
</dbReference>
<dbReference type="SUPFAM" id="SSF56672">
    <property type="entry name" value="DNA/RNA polymerases"/>
    <property type="match status" value="1"/>
</dbReference>
<organism evidence="3 4">
    <name type="scientific">Lasius niger</name>
    <name type="common">Black garden ant</name>
    <dbReference type="NCBI Taxonomy" id="67767"/>
    <lineage>
        <taxon>Eukaryota</taxon>
        <taxon>Metazoa</taxon>
        <taxon>Ecdysozoa</taxon>
        <taxon>Arthropoda</taxon>
        <taxon>Hexapoda</taxon>
        <taxon>Insecta</taxon>
        <taxon>Pterygota</taxon>
        <taxon>Neoptera</taxon>
        <taxon>Endopterygota</taxon>
        <taxon>Hymenoptera</taxon>
        <taxon>Apocrita</taxon>
        <taxon>Aculeata</taxon>
        <taxon>Formicoidea</taxon>
        <taxon>Formicidae</taxon>
        <taxon>Formicinae</taxon>
        <taxon>Lasius</taxon>
        <taxon>Lasius</taxon>
    </lineage>
</organism>
<dbReference type="PANTHER" id="PTHR47331:SF1">
    <property type="entry name" value="GAG-LIKE PROTEIN"/>
    <property type="match status" value="1"/>
</dbReference>
<dbReference type="OrthoDB" id="416987at2759"/>
<keyword evidence="1" id="KW-0175">Coiled coil</keyword>
<dbReference type="Pfam" id="PF03564">
    <property type="entry name" value="DUF1759"/>
    <property type="match status" value="1"/>
</dbReference>
<name>A0A0J7KAC8_LASNI</name>
<dbReference type="PaxDb" id="67767-A0A0J7KAC8"/>
<dbReference type="EMBL" id="LBMM01010770">
    <property type="protein sequence ID" value="KMQ87252.1"/>
    <property type="molecule type" value="Genomic_DNA"/>
</dbReference>
<evidence type="ECO:0000256" key="2">
    <source>
        <dbReference type="SAM" id="MobiDB-lite"/>
    </source>
</evidence>
<sequence>MLLEMLNSRFVQQLEDNLEGFQHYPKGRKETHDIDKIQALFALFKDKASELEELNEKIFQEMQEGDIQEAEMLKEIEGADEYRIKYQQTKVSISRIIDPPARTNVEVHASTSNNNNSNTTTAYTNSTQDKRYKLPKIELQKFNGDLKEWLLFWNLFKNIHDDKSISKEDKFQYLVQAMVKDSRAYELVNSYPPTAENYDKVIKSLKSRFGKDELLIEVYIRELLKFVLSNTTKKEAKPSIVNLYDKLETQLRALESLNVTTEMCAAMLYPLVESSLPEELLRVWQRHPSSATVGENVAKDRLTKLMNFLQTEVEAEERIAMAVSDFGMNTAKDSKERREKSLKPETSETSTAAGLLNARETRVTKCIFCSDNHDSSLCDKARKMSMEERTEVVKSKKACFHCLKIGHSSFSQDTICQNIQQITKGPWQEELQHESIELTDIVQEEQPISLLIGADILGKLYTGKIVNLNCGLTVIETKLGWTLLGKIPNEQPQDTALVVTSMFSQDASIADMWKLDVIGIEDPIQRSSKEKHQQEVLENFRETTKLNRSGRYEVVLPWKENHPPLSENRDIAERRLENTLKRLKENNLIQEYEKIFDEWLNEGIIEEVPEKELDEPGFYLPHRTIIKNNSTTRIRPVFDASVKGTNRPSLNQCLETGPNFIELIPSLLLRLRENKIGIIADIRKSFPKISVSPKKRNVLRFLWKRTQDQTSYVDSKEEAITFQEKATSIMAIGGFDLRGWRRSYDENNKREIQVLGLTWDTQEDTLRISSSTLLQTHRDKVTKREILSYTHKIFDPIGIACPVVVKPKILLKRLWSSNVDWDTEVEDDIRKTFLQWQLELKLLCQVRISRWALGDHQSTVSLHLFTDASQEAYGAVIFARVQSESSVDVHFIEAKSRISPKKRLQFRD</sequence>
<reference evidence="3 4" key="1">
    <citation type="submission" date="2015-04" db="EMBL/GenBank/DDBJ databases">
        <title>Lasius niger genome sequencing.</title>
        <authorList>
            <person name="Konorov E.A."/>
            <person name="Nikitin M.A."/>
            <person name="Kirill M.V."/>
            <person name="Chang P."/>
        </authorList>
    </citation>
    <scope>NUCLEOTIDE SEQUENCE [LARGE SCALE GENOMIC DNA]</scope>
    <source>
        <tissue evidence="3">Whole</tissue>
    </source>
</reference>
<evidence type="ECO:0008006" key="5">
    <source>
        <dbReference type="Google" id="ProtNLM"/>
    </source>
</evidence>
<dbReference type="AlphaFoldDB" id="A0A0J7KAC8"/>
<comment type="caution">
    <text evidence="3">The sequence shown here is derived from an EMBL/GenBank/DDBJ whole genome shotgun (WGS) entry which is preliminary data.</text>
</comment>
<dbReference type="Proteomes" id="UP000036403">
    <property type="component" value="Unassembled WGS sequence"/>
</dbReference>